<dbReference type="KEGG" id="stai:STAIW_v1c11070"/>
<dbReference type="HOGENOM" id="CLU_2958493_0_0_14"/>
<gene>
    <name evidence="1" type="ORF">STAIW_v1c11070</name>
</gene>
<evidence type="ECO:0000313" key="1">
    <source>
        <dbReference type="EMBL" id="AGR41690.1"/>
    </source>
</evidence>
<reference evidence="1 2" key="1">
    <citation type="journal article" date="2013" name="Genome Biol. Evol.">
        <title>Comparison of metabolic capacities and inference of gene content evolution in mosquito-associated Spiroplasma diminutum and S. taiwanense.</title>
        <authorList>
            <person name="Lo W.S."/>
            <person name="Ku C."/>
            <person name="Chen L.L."/>
            <person name="Chang T.H."/>
            <person name="Kuo C.H."/>
        </authorList>
    </citation>
    <scope>NUCLEOTIDE SEQUENCE [LARGE SCALE GENOMIC DNA]</scope>
    <source>
        <strain evidence="1">CT-1</strain>
        <plasmid evidence="2">Plasmid</plasmid>
    </source>
</reference>
<dbReference type="PATRIC" id="fig|1276220.3.peg.1124"/>
<keyword evidence="2" id="KW-1185">Reference proteome</keyword>
<evidence type="ECO:0000313" key="2">
    <source>
        <dbReference type="Proteomes" id="UP000014984"/>
    </source>
</evidence>
<dbReference type="RefSeq" id="WP_020835465.1">
    <property type="nucleotide sequence ID" value="NC_021832.1"/>
</dbReference>
<dbReference type="EMBL" id="CP005075">
    <property type="protein sequence ID" value="AGR41690.1"/>
    <property type="molecule type" value="Genomic_DNA"/>
</dbReference>
<keyword evidence="1" id="KW-0614">Plasmid</keyword>
<sequence length="59" mass="7164">MEIKVSETQIIAPNIKRVARDVYFKQNHVNLYEKVKEIKKYYKENNQDNNPKSIKIKRK</sequence>
<dbReference type="AlphaFoldDB" id="S5MIG9"/>
<geneLocation type="plasmid" evidence="1">
    <name>unnamed</name>
</geneLocation>
<name>S5MIG9_9MOLU</name>
<organism evidence="1 2">
    <name type="scientific">Spiroplasma taiwanense CT-1</name>
    <dbReference type="NCBI Taxonomy" id="1276220"/>
    <lineage>
        <taxon>Bacteria</taxon>
        <taxon>Bacillati</taxon>
        <taxon>Mycoplasmatota</taxon>
        <taxon>Mollicutes</taxon>
        <taxon>Entomoplasmatales</taxon>
        <taxon>Spiroplasmataceae</taxon>
        <taxon>Spiroplasma</taxon>
    </lineage>
</organism>
<protein>
    <submittedName>
        <fullName evidence="1">Uncharacterized protein</fullName>
    </submittedName>
</protein>
<proteinExistence type="predicted"/>
<dbReference type="Proteomes" id="UP000014984">
    <property type="component" value="Plasmid unnamed"/>
</dbReference>
<accession>S5MIG9</accession>